<feature type="domain" description="WCX" evidence="3">
    <location>
        <begin position="243"/>
        <end position="314"/>
    </location>
</feature>
<dbReference type="Pfam" id="PF25583">
    <property type="entry name" value="WCX"/>
    <property type="match status" value="1"/>
</dbReference>
<sequence>MSARKPLVATDRAALMLQLVPYLIGKGEVSIAEAADEFDVTADQMRAMVESLTVIGLPGEAGYWQMANDLFDIDWDLLDQRDIIVITNSVALERAPRLTAREAAALLTGLQLARAIPGVGDTELYAGLMAKLARGASSAPADVILAPGPVDAVRDAVAAALTQGVAVSFTYKAPDAAPTPRTVDPVKVLIATGEWYLQGWCHLRQAMRTFHLDRVSELSLTDIPITHGQDAVPDWFETGTGDILARIRFPSSLAPLLGEYLDRAQVEVHGDTSIATMRIADENSLRRLAARRAGALEILEPEAARSAAAEWADAGLVQYR</sequence>
<evidence type="ECO:0000259" key="3">
    <source>
        <dbReference type="Pfam" id="PF25583"/>
    </source>
</evidence>
<organism evidence="4 5">
    <name type="scientific">Microbacterium lacus</name>
    <dbReference type="NCBI Taxonomy" id="415217"/>
    <lineage>
        <taxon>Bacteria</taxon>
        <taxon>Bacillati</taxon>
        <taxon>Actinomycetota</taxon>
        <taxon>Actinomycetes</taxon>
        <taxon>Micrococcales</taxon>
        <taxon>Microbacteriaceae</taxon>
        <taxon>Microbacterium</taxon>
    </lineage>
</organism>
<keyword evidence="5" id="KW-1185">Reference proteome</keyword>
<dbReference type="InterPro" id="IPR051534">
    <property type="entry name" value="CBASS_pafABC_assoc_protein"/>
</dbReference>
<evidence type="ECO:0008006" key="6">
    <source>
        <dbReference type="Google" id="ProtNLM"/>
    </source>
</evidence>
<proteinExistence type="predicted"/>
<dbReference type="InterPro" id="IPR028349">
    <property type="entry name" value="PafC-like"/>
</dbReference>
<comment type="caution">
    <text evidence="4">The sequence shown here is derived from an EMBL/GenBank/DDBJ whole genome shotgun (WGS) entry which is preliminary data.</text>
</comment>
<dbReference type="PANTHER" id="PTHR34580">
    <property type="match status" value="1"/>
</dbReference>
<evidence type="ECO:0000259" key="2">
    <source>
        <dbReference type="Pfam" id="PF19187"/>
    </source>
</evidence>
<dbReference type="EMBL" id="BAAAPK010000001">
    <property type="protein sequence ID" value="GAA1673161.1"/>
    <property type="molecule type" value="Genomic_DNA"/>
</dbReference>
<protein>
    <recommendedName>
        <fullName evidence="6">WYL domain-containing protein</fullName>
    </recommendedName>
</protein>
<dbReference type="InterPro" id="IPR043839">
    <property type="entry name" value="PafC_HTH"/>
</dbReference>
<evidence type="ECO:0000313" key="4">
    <source>
        <dbReference type="EMBL" id="GAA1673161.1"/>
    </source>
</evidence>
<dbReference type="Proteomes" id="UP001500596">
    <property type="component" value="Unassembled WGS sequence"/>
</dbReference>
<name>A0ABP4SHW2_9MICO</name>
<feature type="domain" description="WYL" evidence="1">
    <location>
        <begin position="155"/>
        <end position="218"/>
    </location>
</feature>
<dbReference type="Pfam" id="PF19187">
    <property type="entry name" value="HTH_PafC"/>
    <property type="match status" value="1"/>
</dbReference>
<evidence type="ECO:0000259" key="1">
    <source>
        <dbReference type="Pfam" id="PF13280"/>
    </source>
</evidence>
<feature type="domain" description="PafC HTH" evidence="2">
    <location>
        <begin position="14"/>
        <end position="133"/>
    </location>
</feature>
<evidence type="ECO:0000313" key="5">
    <source>
        <dbReference type="Proteomes" id="UP001500596"/>
    </source>
</evidence>
<reference evidence="5" key="1">
    <citation type="journal article" date="2019" name="Int. J. Syst. Evol. Microbiol.">
        <title>The Global Catalogue of Microorganisms (GCM) 10K type strain sequencing project: providing services to taxonomists for standard genome sequencing and annotation.</title>
        <authorList>
            <consortium name="The Broad Institute Genomics Platform"/>
            <consortium name="The Broad Institute Genome Sequencing Center for Infectious Disease"/>
            <person name="Wu L."/>
            <person name="Ma J."/>
        </authorList>
    </citation>
    <scope>NUCLEOTIDE SEQUENCE [LARGE SCALE GENOMIC DNA]</scope>
    <source>
        <strain evidence="5">JCM 15575</strain>
    </source>
</reference>
<dbReference type="PIRSF" id="PIRSF016838">
    <property type="entry name" value="PafC"/>
    <property type="match status" value="1"/>
</dbReference>
<dbReference type="RefSeq" id="WP_344053457.1">
    <property type="nucleotide sequence ID" value="NZ_BAAAPK010000001.1"/>
</dbReference>
<dbReference type="InterPro" id="IPR026881">
    <property type="entry name" value="WYL_dom"/>
</dbReference>
<dbReference type="PANTHER" id="PTHR34580:SF1">
    <property type="entry name" value="PROTEIN PAFC"/>
    <property type="match status" value="1"/>
</dbReference>
<accession>A0ABP4SHW2</accession>
<gene>
    <name evidence="4" type="ORF">GCM10009807_16590</name>
</gene>
<dbReference type="InterPro" id="IPR057727">
    <property type="entry name" value="WCX_dom"/>
</dbReference>
<dbReference type="Pfam" id="PF13280">
    <property type="entry name" value="WYL"/>
    <property type="match status" value="1"/>
</dbReference>
<dbReference type="PROSITE" id="PS52050">
    <property type="entry name" value="WYL"/>
    <property type="match status" value="1"/>
</dbReference>